<keyword evidence="2" id="KW-0812">Transmembrane</keyword>
<evidence type="ECO:0000256" key="1">
    <source>
        <dbReference type="SAM" id="Coils"/>
    </source>
</evidence>
<keyword evidence="2" id="KW-0472">Membrane</keyword>
<evidence type="ECO:0000313" key="4">
    <source>
        <dbReference type="Proteomes" id="UP001369082"/>
    </source>
</evidence>
<proteinExistence type="predicted"/>
<comment type="caution">
    <text evidence="3">The sequence shown here is derived from an EMBL/GenBank/DDBJ whole genome shotgun (WGS) entry which is preliminary data.</text>
</comment>
<organism evidence="3 4">
    <name type="scientific">Psychromonas aquatilis</name>
    <dbReference type="NCBI Taxonomy" id="2005072"/>
    <lineage>
        <taxon>Bacteria</taxon>
        <taxon>Pseudomonadati</taxon>
        <taxon>Pseudomonadota</taxon>
        <taxon>Gammaproteobacteria</taxon>
        <taxon>Alteromonadales</taxon>
        <taxon>Psychromonadaceae</taxon>
        <taxon>Psychromonas</taxon>
    </lineage>
</organism>
<evidence type="ECO:0000313" key="3">
    <source>
        <dbReference type="EMBL" id="MEL0630732.1"/>
    </source>
</evidence>
<keyword evidence="4" id="KW-1185">Reference proteome</keyword>
<feature type="transmembrane region" description="Helical" evidence="2">
    <location>
        <begin position="58"/>
        <end position="80"/>
    </location>
</feature>
<sequence>MKWAFVALILIVAGLALGSPFLDFLAPNEKIWLVDLTNEKDIKLLANGAKTLWYQWQIWLYIALFILLIVTIGSLISEFIKSFVDQQLSEKKQDLNKQIAELKWSKSEFEKKMTQKIQKELAWERNSIEIMTQDALDKEQRATVALTRAERINKATNHSLNAQDRKNHSKLSQRDRLSGQKIIIVEYLDKVEWKIPDGSRLTYAKLLELAKNYHNNSK</sequence>
<accession>A0ABU9GTS0</accession>
<dbReference type="Proteomes" id="UP001369082">
    <property type="component" value="Unassembled WGS sequence"/>
</dbReference>
<dbReference type="RefSeq" id="WP_341598859.1">
    <property type="nucleotide sequence ID" value="NZ_JBAKAZ010000082.1"/>
</dbReference>
<keyword evidence="1" id="KW-0175">Coiled coil</keyword>
<protein>
    <submittedName>
        <fullName evidence="3">Uncharacterized protein</fullName>
    </submittedName>
</protein>
<dbReference type="EMBL" id="JBAKAZ010000082">
    <property type="protein sequence ID" value="MEL0630732.1"/>
    <property type="molecule type" value="Genomic_DNA"/>
</dbReference>
<keyword evidence="2" id="KW-1133">Transmembrane helix</keyword>
<reference evidence="3 4" key="1">
    <citation type="submission" date="2024-02" db="EMBL/GenBank/DDBJ databases">
        <title>Bacteria isolated from the canopy kelp, Nereocystis luetkeana.</title>
        <authorList>
            <person name="Pfister C.A."/>
            <person name="Younker I.T."/>
            <person name="Light S.H."/>
        </authorList>
    </citation>
    <scope>NUCLEOTIDE SEQUENCE [LARGE SCALE GENOMIC DNA]</scope>
    <source>
        <strain evidence="3 4">TI.1.05</strain>
    </source>
</reference>
<feature type="coiled-coil region" evidence="1">
    <location>
        <begin position="85"/>
        <end position="112"/>
    </location>
</feature>
<evidence type="ECO:0000256" key="2">
    <source>
        <dbReference type="SAM" id="Phobius"/>
    </source>
</evidence>
<name>A0ABU9GTS0_9GAMM</name>
<gene>
    <name evidence="3" type="ORF">V6256_14070</name>
</gene>